<protein>
    <submittedName>
        <fullName evidence="5">Secreted protein</fullName>
    </submittedName>
</protein>
<evidence type="ECO:0000313" key="4">
    <source>
        <dbReference type="Proteomes" id="UP000274429"/>
    </source>
</evidence>
<dbReference type="STRING" id="6205.A0A0R3WTT0"/>
<dbReference type="AlphaFoldDB" id="A0A0R3WTT0"/>
<gene>
    <name evidence="3" type="ORF">TTAC_LOCUS4156</name>
</gene>
<dbReference type="WBParaSite" id="TTAC_0000417001-mRNA-1">
    <property type="protein sequence ID" value="TTAC_0000417001-mRNA-1"/>
    <property type="gene ID" value="TTAC_0000417001"/>
</dbReference>
<feature type="signal peptide" evidence="2">
    <location>
        <begin position="1"/>
        <end position="18"/>
    </location>
</feature>
<accession>A0A0R3WTT0</accession>
<reference evidence="3 4" key="2">
    <citation type="submission" date="2018-11" db="EMBL/GenBank/DDBJ databases">
        <authorList>
            <consortium name="Pathogen Informatics"/>
        </authorList>
    </citation>
    <scope>NUCLEOTIDE SEQUENCE [LARGE SCALE GENOMIC DNA]</scope>
</reference>
<feature type="compositionally biased region" description="Basic and acidic residues" evidence="1">
    <location>
        <begin position="177"/>
        <end position="189"/>
    </location>
</feature>
<evidence type="ECO:0000313" key="3">
    <source>
        <dbReference type="EMBL" id="VDM24310.1"/>
    </source>
</evidence>
<sequence length="202" mass="21680">MDSFLLWLLRANAALCLAALEPRDESGTDADTNSLKRSALLAFRGHKDSCCVSALQGESQDFFQTAWDRHISHLREATRASVLASIVDIGGSGNSSATRPNSRSTTSPVVVAPHSVADGIVFNNSSCESYPASPARNSLKNQNDSLTRAEVTSPRLPLRFSMPAKYSQAPAILRVDSTTEKKAEEEVSDHSGLSKTSTITKA</sequence>
<evidence type="ECO:0000313" key="5">
    <source>
        <dbReference type="WBParaSite" id="TTAC_0000417001-mRNA-1"/>
    </source>
</evidence>
<organism evidence="5">
    <name type="scientific">Hydatigena taeniaeformis</name>
    <name type="common">Feline tapeworm</name>
    <name type="synonym">Taenia taeniaeformis</name>
    <dbReference type="NCBI Taxonomy" id="6205"/>
    <lineage>
        <taxon>Eukaryota</taxon>
        <taxon>Metazoa</taxon>
        <taxon>Spiralia</taxon>
        <taxon>Lophotrochozoa</taxon>
        <taxon>Platyhelminthes</taxon>
        <taxon>Cestoda</taxon>
        <taxon>Eucestoda</taxon>
        <taxon>Cyclophyllidea</taxon>
        <taxon>Taeniidae</taxon>
        <taxon>Hydatigera</taxon>
    </lineage>
</organism>
<feature type="region of interest" description="Disordered" evidence="1">
    <location>
        <begin position="177"/>
        <end position="202"/>
    </location>
</feature>
<feature type="region of interest" description="Disordered" evidence="1">
    <location>
        <begin position="131"/>
        <end position="152"/>
    </location>
</feature>
<feature type="compositionally biased region" description="Polar residues" evidence="1">
    <location>
        <begin position="191"/>
        <end position="202"/>
    </location>
</feature>
<evidence type="ECO:0000256" key="2">
    <source>
        <dbReference type="SAM" id="SignalP"/>
    </source>
</evidence>
<reference evidence="5" key="1">
    <citation type="submission" date="2017-02" db="UniProtKB">
        <authorList>
            <consortium name="WormBaseParasite"/>
        </authorList>
    </citation>
    <scope>IDENTIFICATION</scope>
</reference>
<feature type="compositionally biased region" description="Polar residues" evidence="1">
    <location>
        <begin position="135"/>
        <end position="146"/>
    </location>
</feature>
<dbReference type="EMBL" id="UYWX01003793">
    <property type="protein sequence ID" value="VDM24310.1"/>
    <property type="molecule type" value="Genomic_DNA"/>
</dbReference>
<proteinExistence type="predicted"/>
<feature type="chain" id="PRO_5043133001" evidence="2">
    <location>
        <begin position="19"/>
        <end position="202"/>
    </location>
</feature>
<evidence type="ECO:0000256" key="1">
    <source>
        <dbReference type="SAM" id="MobiDB-lite"/>
    </source>
</evidence>
<dbReference type="OrthoDB" id="10347332at2759"/>
<keyword evidence="2" id="KW-0732">Signal</keyword>
<keyword evidence="4" id="KW-1185">Reference proteome</keyword>
<dbReference type="Proteomes" id="UP000274429">
    <property type="component" value="Unassembled WGS sequence"/>
</dbReference>
<name>A0A0R3WTT0_HYDTA</name>